<sequence>MARPKTGASSANTPSAFLAPAVNKATFDALCDLLTRNTTDAVTLLLVTKAKRATRDIPGVPGLMPDVPADYAVGIAKIQAIAKNAGEAGVLTNDVVCEQIAYFVAKSEGVSAKAEASETAVAMREAKARARREMRAK</sequence>
<name>A0A6J5NML9_9CAUD</name>
<evidence type="ECO:0000313" key="1">
    <source>
        <dbReference type="EMBL" id="CAB4158651.1"/>
    </source>
</evidence>
<dbReference type="EMBL" id="LR796675">
    <property type="protein sequence ID" value="CAB4158651.1"/>
    <property type="molecule type" value="Genomic_DNA"/>
</dbReference>
<organism evidence="1">
    <name type="scientific">uncultured Caudovirales phage</name>
    <dbReference type="NCBI Taxonomy" id="2100421"/>
    <lineage>
        <taxon>Viruses</taxon>
        <taxon>Duplodnaviria</taxon>
        <taxon>Heunggongvirae</taxon>
        <taxon>Uroviricota</taxon>
        <taxon>Caudoviricetes</taxon>
        <taxon>Peduoviridae</taxon>
        <taxon>Maltschvirus</taxon>
        <taxon>Maltschvirus maltsch</taxon>
    </lineage>
</organism>
<reference evidence="1" key="1">
    <citation type="submission" date="2020-04" db="EMBL/GenBank/DDBJ databases">
        <authorList>
            <person name="Chiriac C."/>
            <person name="Salcher M."/>
            <person name="Ghai R."/>
            <person name="Kavagutti S V."/>
        </authorList>
    </citation>
    <scope>NUCLEOTIDE SEQUENCE</scope>
</reference>
<gene>
    <name evidence="1" type="ORF">UFOVP704_16</name>
</gene>
<proteinExistence type="predicted"/>
<accession>A0A6J5NML9</accession>
<protein>
    <submittedName>
        <fullName evidence="1">Uncharacterized protein</fullName>
    </submittedName>
</protein>